<evidence type="ECO:0000256" key="3">
    <source>
        <dbReference type="ARBA" id="ARBA00022692"/>
    </source>
</evidence>
<feature type="transmembrane region" description="Helical" evidence="8">
    <location>
        <begin position="313"/>
        <end position="335"/>
    </location>
</feature>
<feature type="transmembrane region" description="Helical" evidence="8">
    <location>
        <begin position="491"/>
        <end position="508"/>
    </location>
</feature>
<keyword evidence="9" id="KW-0732">Signal</keyword>
<gene>
    <name evidence="10" type="ORF">BDFB_005087</name>
</gene>
<dbReference type="PANTHER" id="PTHR42643">
    <property type="entry name" value="IONOTROPIC RECEPTOR 20A-RELATED"/>
    <property type="match status" value="1"/>
</dbReference>
<dbReference type="OrthoDB" id="7773435at2759"/>
<evidence type="ECO:0008006" key="12">
    <source>
        <dbReference type="Google" id="ProtNLM"/>
    </source>
</evidence>
<dbReference type="EMBL" id="QDEB01027575">
    <property type="protein sequence ID" value="RZC40254.1"/>
    <property type="molecule type" value="Genomic_DNA"/>
</dbReference>
<keyword evidence="3 8" id="KW-0812">Transmembrane</keyword>
<protein>
    <recommendedName>
        <fullName evidence="12">Lig chan domain containing protein</fullName>
    </recommendedName>
</protein>
<evidence type="ECO:0000256" key="9">
    <source>
        <dbReference type="SAM" id="SignalP"/>
    </source>
</evidence>
<evidence type="ECO:0000313" key="10">
    <source>
        <dbReference type="EMBL" id="RZC40254.1"/>
    </source>
</evidence>
<evidence type="ECO:0000256" key="8">
    <source>
        <dbReference type="SAM" id="Phobius"/>
    </source>
</evidence>
<keyword evidence="6" id="KW-0675">Receptor</keyword>
<comment type="caution">
    <text evidence="10">The sequence shown here is derived from an EMBL/GenBank/DDBJ whole genome shotgun (WGS) entry which is preliminary data.</text>
</comment>
<dbReference type="GO" id="GO:0005886">
    <property type="term" value="C:plasma membrane"/>
    <property type="evidence" value="ECO:0007669"/>
    <property type="project" value="UniProtKB-SubCell"/>
</dbReference>
<feature type="signal peptide" evidence="9">
    <location>
        <begin position="1"/>
        <end position="22"/>
    </location>
</feature>
<proteinExistence type="predicted"/>
<feature type="transmembrane region" description="Helical" evidence="8">
    <location>
        <begin position="342"/>
        <end position="358"/>
    </location>
</feature>
<evidence type="ECO:0000256" key="2">
    <source>
        <dbReference type="ARBA" id="ARBA00022475"/>
    </source>
</evidence>
<evidence type="ECO:0000256" key="7">
    <source>
        <dbReference type="ARBA" id="ARBA00023180"/>
    </source>
</evidence>
<evidence type="ECO:0000313" key="11">
    <source>
        <dbReference type="Proteomes" id="UP000292052"/>
    </source>
</evidence>
<dbReference type="Proteomes" id="UP000292052">
    <property type="component" value="Unassembled WGS sequence"/>
</dbReference>
<accession>A0A482W587</accession>
<sequence>MARNRMFLIFRLIISAMNVAESKSQYETILEYIKEITATNHQRSLVLVYNNQSVFEELSASFYSLDLPLYNIYLSEVKKFNGKYHDQYDIKVTFEESKLYFMVINNLHDFYFELLLMRKIYFWRDRDRVVVFVNEIYGDRLLLRRIFDFCFKHYIINVVFAFIQGGIASYTYNPFSGDYSLPLSNPGDLFPDKFQDLYGYQLKISMFPSVVEVFEDGTYQGRDGFVSRTIAQHINATYVYMLPRKTDLAPILNQYDDVAERVVDVGFNTRYVKFNFKNLIEKTYPHDRDDLACLIPKIGRKKTIGFMSLLPEIVWLLSLATSLLFFFYVLACMLMEGHRPDLVGLSMMILLLLINKPIKELRVFNFRSVLILYLLFCFFLNTLFTCKLTSVFTAPENYHDIDTVKDLAETNYEILTIDRFQELLNASLIQPMKKKIFNRMTIIKEEHYLDEMRKCRNVVFICKDHLANYAQIQKENYPNGLQFYRIMKEKILPTLSCYIVGYGSPFLMRFDVLVRRIVESGLNDYWKTTTWRKLGIDVHFRFDKNNYSSDASVSIEEFWITIQVLLAGLGISFLVFLLELVTGKCNGKTKVVYNICNQPYKQ</sequence>
<dbReference type="InterPro" id="IPR052192">
    <property type="entry name" value="Insect_Ionotropic_Sensory_Rcpt"/>
</dbReference>
<keyword evidence="7" id="KW-0325">Glycoprotein</keyword>
<feature type="transmembrane region" description="Helical" evidence="8">
    <location>
        <begin position="558"/>
        <end position="581"/>
    </location>
</feature>
<evidence type="ECO:0000256" key="5">
    <source>
        <dbReference type="ARBA" id="ARBA00023136"/>
    </source>
</evidence>
<dbReference type="AlphaFoldDB" id="A0A482W587"/>
<keyword evidence="2" id="KW-1003">Cell membrane</keyword>
<name>A0A482W587_ASBVE</name>
<organism evidence="10 11">
    <name type="scientific">Asbolus verrucosus</name>
    <name type="common">Desert ironclad beetle</name>
    <dbReference type="NCBI Taxonomy" id="1661398"/>
    <lineage>
        <taxon>Eukaryota</taxon>
        <taxon>Metazoa</taxon>
        <taxon>Ecdysozoa</taxon>
        <taxon>Arthropoda</taxon>
        <taxon>Hexapoda</taxon>
        <taxon>Insecta</taxon>
        <taxon>Pterygota</taxon>
        <taxon>Neoptera</taxon>
        <taxon>Endopterygota</taxon>
        <taxon>Coleoptera</taxon>
        <taxon>Polyphaga</taxon>
        <taxon>Cucujiformia</taxon>
        <taxon>Tenebrionidae</taxon>
        <taxon>Pimeliinae</taxon>
        <taxon>Asbolus</taxon>
    </lineage>
</organism>
<dbReference type="SUPFAM" id="SSF53850">
    <property type="entry name" value="Periplasmic binding protein-like II"/>
    <property type="match status" value="1"/>
</dbReference>
<reference evidence="10 11" key="1">
    <citation type="submission" date="2017-03" db="EMBL/GenBank/DDBJ databases">
        <title>Genome of the blue death feigning beetle - Asbolus verrucosus.</title>
        <authorList>
            <person name="Rider S.D."/>
        </authorList>
    </citation>
    <scope>NUCLEOTIDE SEQUENCE [LARGE SCALE GENOMIC DNA]</scope>
    <source>
        <strain evidence="10">Butters</strain>
        <tissue evidence="10">Head and leg muscle</tissue>
    </source>
</reference>
<evidence type="ECO:0000256" key="4">
    <source>
        <dbReference type="ARBA" id="ARBA00022989"/>
    </source>
</evidence>
<keyword evidence="11" id="KW-1185">Reference proteome</keyword>
<comment type="subcellular location">
    <subcellularLocation>
        <location evidence="1">Cell membrane</location>
        <topology evidence="1">Multi-pass membrane protein</topology>
    </subcellularLocation>
</comment>
<feature type="chain" id="PRO_5019756624" description="Lig chan domain containing protein" evidence="9">
    <location>
        <begin position="23"/>
        <end position="602"/>
    </location>
</feature>
<keyword evidence="4 8" id="KW-1133">Transmembrane helix</keyword>
<keyword evidence="5 8" id="KW-0472">Membrane</keyword>
<evidence type="ECO:0000256" key="1">
    <source>
        <dbReference type="ARBA" id="ARBA00004651"/>
    </source>
</evidence>
<feature type="transmembrane region" description="Helical" evidence="8">
    <location>
        <begin position="364"/>
        <end position="384"/>
    </location>
</feature>
<dbReference type="PANTHER" id="PTHR42643:SF39">
    <property type="entry name" value="IONOTROPIC RECEPTOR 56A-RELATED"/>
    <property type="match status" value="1"/>
</dbReference>
<evidence type="ECO:0000256" key="6">
    <source>
        <dbReference type="ARBA" id="ARBA00023170"/>
    </source>
</evidence>